<dbReference type="GO" id="GO:0005524">
    <property type="term" value="F:ATP binding"/>
    <property type="evidence" value="ECO:0007669"/>
    <property type="project" value="UniProtKB-KW"/>
</dbReference>
<reference evidence="14" key="2">
    <citation type="journal article" date="2021" name="PeerJ">
        <title>Extensive microbial diversity within the chicken gut microbiome revealed by metagenomics and culture.</title>
        <authorList>
            <person name="Gilroy R."/>
            <person name="Ravi A."/>
            <person name="Getino M."/>
            <person name="Pursley I."/>
            <person name="Horton D.L."/>
            <person name="Alikhan N.F."/>
            <person name="Baker D."/>
            <person name="Gharbi K."/>
            <person name="Hall N."/>
            <person name="Watson M."/>
            <person name="Adriaenssens E.M."/>
            <person name="Foster-Nyarko E."/>
            <person name="Jarju S."/>
            <person name="Secka A."/>
            <person name="Antonio M."/>
            <person name="Oren A."/>
            <person name="Chaudhuri R.R."/>
            <person name="La Ragione R."/>
            <person name="Hildebrand F."/>
            <person name="Pallen M.J."/>
        </authorList>
    </citation>
    <scope>NUCLEOTIDE SEQUENCE</scope>
    <source>
        <strain evidence="14">CHK158-818</strain>
    </source>
</reference>
<comment type="similarity">
    <text evidence="2">Belongs to the HPPK family.</text>
</comment>
<evidence type="ECO:0000256" key="10">
    <source>
        <dbReference type="ARBA" id="ARBA00029409"/>
    </source>
</evidence>
<dbReference type="EC" id="2.7.6.3" evidence="3"/>
<keyword evidence="9" id="KW-0289">Folate biosynthesis</keyword>
<evidence type="ECO:0000256" key="11">
    <source>
        <dbReference type="ARBA" id="ARBA00029766"/>
    </source>
</evidence>
<reference evidence="14" key="1">
    <citation type="submission" date="2020-10" db="EMBL/GenBank/DDBJ databases">
        <authorList>
            <person name="Gilroy R."/>
        </authorList>
    </citation>
    <scope>NUCLEOTIDE SEQUENCE</scope>
    <source>
        <strain evidence="14">CHK158-818</strain>
    </source>
</reference>
<accession>A0A9D1M8F7</accession>
<evidence type="ECO:0000256" key="5">
    <source>
        <dbReference type="ARBA" id="ARBA00022679"/>
    </source>
</evidence>
<comment type="pathway">
    <text evidence="1">Cofactor biosynthesis; tetrahydrofolate biosynthesis; 2-amino-4-hydroxy-6-hydroxymethyl-7,8-dihydropteridine diphosphate from 7,8-dihydroneopterin triphosphate: step 4/4.</text>
</comment>
<keyword evidence="8" id="KW-0067">ATP-binding</keyword>
<keyword evidence="6" id="KW-0547">Nucleotide-binding</keyword>
<evidence type="ECO:0000256" key="12">
    <source>
        <dbReference type="ARBA" id="ARBA00033413"/>
    </source>
</evidence>
<dbReference type="PANTHER" id="PTHR43071">
    <property type="entry name" value="2-AMINO-4-HYDROXY-6-HYDROXYMETHYLDIHYDROPTERIDINE PYROPHOSPHOKINASE"/>
    <property type="match status" value="1"/>
</dbReference>
<comment type="function">
    <text evidence="10">Catalyzes the transfer of pyrophosphate from adenosine triphosphate (ATP) to 6-hydroxymethyl-7,8-dihydropterin, an enzymatic step in folate biosynthesis pathway.</text>
</comment>
<dbReference type="Pfam" id="PF01288">
    <property type="entry name" value="HPPK"/>
    <property type="match status" value="1"/>
</dbReference>
<proteinExistence type="inferred from homology"/>
<dbReference type="AlphaFoldDB" id="A0A9D1M8F7"/>
<evidence type="ECO:0000256" key="8">
    <source>
        <dbReference type="ARBA" id="ARBA00022840"/>
    </source>
</evidence>
<dbReference type="InterPro" id="IPR000550">
    <property type="entry name" value="Hppk"/>
</dbReference>
<comment type="caution">
    <text evidence="14">The sequence shown here is derived from an EMBL/GenBank/DDBJ whole genome shotgun (WGS) entry which is preliminary data.</text>
</comment>
<evidence type="ECO:0000313" key="14">
    <source>
        <dbReference type="EMBL" id="HIU55544.1"/>
    </source>
</evidence>
<evidence type="ECO:0000313" key="15">
    <source>
        <dbReference type="Proteomes" id="UP000824112"/>
    </source>
</evidence>
<sequence>MNNAIIGLASNRNEGENILRQTIEKLSRDFRSAIFSDCYLTDPVGSCSKRMYWNCTGIIETDLEQDTLKNLFKTMEREAGRMSDCKQTGDIPLDIDIVVWNDRVVRPRDWEQPYFQTGLKQLKQ</sequence>
<dbReference type="Gene3D" id="3.30.70.560">
    <property type="entry name" value="7,8-Dihydro-6-hydroxymethylpterin-pyrophosphokinase HPPK"/>
    <property type="match status" value="1"/>
</dbReference>
<dbReference type="GO" id="GO:0003848">
    <property type="term" value="F:2-amino-4-hydroxy-6-hydroxymethyldihydropteridine diphosphokinase activity"/>
    <property type="evidence" value="ECO:0007669"/>
    <property type="project" value="UniProtKB-EC"/>
</dbReference>
<evidence type="ECO:0000259" key="13">
    <source>
        <dbReference type="Pfam" id="PF01288"/>
    </source>
</evidence>
<organism evidence="14 15">
    <name type="scientific">Candidatus Gallibacteroides avistercoris</name>
    <dbReference type="NCBI Taxonomy" id="2840833"/>
    <lineage>
        <taxon>Bacteria</taxon>
        <taxon>Pseudomonadati</taxon>
        <taxon>Bacteroidota</taxon>
        <taxon>Bacteroidia</taxon>
        <taxon>Bacteroidales</taxon>
        <taxon>Bacteroidaceae</taxon>
        <taxon>Bacteroidaceae incertae sedis</taxon>
        <taxon>Candidatus Gallibacteroides</taxon>
    </lineage>
</organism>
<evidence type="ECO:0000256" key="7">
    <source>
        <dbReference type="ARBA" id="ARBA00022777"/>
    </source>
</evidence>
<evidence type="ECO:0000256" key="4">
    <source>
        <dbReference type="ARBA" id="ARBA00016218"/>
    </source>
</evidence>
<feature type="domain" description="7,8-dihydro-6-hydroxymethylpterin-pyrophosphokinase" evidence="13">
    <location>
        <begin position="5"/>
        <end position="121"/>
    </location>
</feature>
<evidence type="ECO:0000256" key="2">
    <source>
        <dbReference type="ARBA" id="ARBA00005810"/>
    </source>
</evidence>
<protein>
    <recommendedName>
        <fullName evidence="4">2-amino-4-hydroxy-6-hydroxymethyldihydropteridine pyrophosphokinase</fullName>
        <ecNumber evidence="3">2.7.6.3</ecNumber>
    </recommendedName>
    <alternativeName>
        <fullName evidence="11">6-hydroxymethyl-7,8-dihydropterin pyrophosphokinase</fullName>
    </alternativeName>
    <alternativeName>
        <fullName evidence="12">7,8-dihydro-6-hydroxymethylpterin-pyrophosphokinase</fullName>
    </alternativeName>
</protein>
<evidence type="ECO:0000256" key="3">
    <source>
        <dbReference type="ARBA" id="ARBA00013253"/>
    </source>
</evidence>
<keyword evidence="5" id="KW-0808">Transferase</keyword>
<evidence type="ECO:0000256" key="1">
    <source>
        <dbReference type="ARBA" id="ARBA00005051"/>
    </source>
</evidence>
<dbReference type="PANTHER" id="PTHR43071:SF1">
    <property type="entry name" value="2-AMINO-4-HYDROXY-6-HYDROXYMETHYLDIHYDROPTERIDINE PYROPHOSPHOKINASE"/>
    <property type="match status" value="1"/>
</dbReference>
<gene>
    <name evidence="14" type="ORF">IAB03_07055</name>
</gene>
<dbReference type="GO" id="GO:0016301">
    <property type="term" value="F:kinase activity"/>
    <property type="evidence" value="ECO:0007669"/>
    <property type="project" value="UniProtKB-KW"/>
</dbReference>
<dbReference type="InterPro" id="IPR035907">
    <property type="entry name" value="Hppk_sf"/>
</dbReference>
<name>A0A9D1M8F7_9BACT</name>
<evidence type="ECO:0000256" key="6">
    <source>
        <dbReference type="ARBA" id="ARBA00022741"/>
    </source>
</evidence>
<keyword evidence="7" id="KW-0418">Kinase</keyword>
<dbReference type="GO" id="GO:0046656">
    <property type="term" value="P:folic acid biosynthetic process"/>
    <property type="evidence" value="ECO:0007669"/>
    <property type="project" value="UniProtKB-KW"/>
</dbReference>
<dbReference type="Proteomes" id="UP000824112">
    <property type="component" value="Unassembled WGS sequence"/>
</dbReference>
<dbReference type="EMBL" id="DVNA01000156">
    <property type="protein sequence ID" value="HIU55544.1"/>
    <property type="molecule type" value="Genomic_DNA"/>
</dbReference>
<evidence type="ECO:0000256" key="9">
    <source>
        <dbReference type="ARBA" id="ARBA00022909"/>
    </source>
</evidence>
<dbReference type="SUPFAM" id="SSF55083">
    <property type="entry name" value="6-hydroxymethyl-7,8-dihydropterin pyrophosphokinase, HPPK"/>
    <property type="match status" value="1"/>
</dbReference>